<keyword evidence="3" id="KW-1185">Reference proteome</keyword>
<accession>A0A0K0N6V5</accession>
<organism evidence="2 3">
    <name type="scientific">Gordonia phage GMA2</name>
    <dbReference type="NCBI Taxonomy" id="1647283"/>
    <lineage>
        <taxon>Viruses</taxon>
        <taxon>Duplodnaviria</taxon>
        <taxon>Heunggongvirae</taxon>
        <taxon>Uroviricota</taxon>
        <taxon>Caudoviricetes</taxon>
        <taxon>Gimaduovirus</taxon>
        <taxon>Gimaduovirus GMA2</taxon>
    </lineage>
</organism>
<evidence type="ECO:0000313" key="2">
    <source>
        <dbReference type="EMBL" id="AKJ72565.1"/>
    </source>
</evidence>
<feature type="compositionally biased region" description="Low complexity" evidence="1">
    <location>
        <begin position="66"/>
        <end position="75"/>
    </location>
</feature>
<proteinExistence type="predicted"/>
<dbReference type="Proteomes" id="UP000221359">
    <property type="component" value="Segment"/>
</dbReference>
<name>A0A0K0N6V5_9CAUD</name>
<feature type="region of interest" description="Disordered" evidence="1">
    <location>
        <begin position="48"/>
        <end position="100"/>
    </location>
</feature>
<sequence>MQFTAVAASIFADHMTLDKDVDKVLQRTDGILTKAGYGIVDDGYSAGQDDYGDYGDAPMTPPSPAESSVQFVDSSSVDEQDENVRFDTGIPAGLKEAPNS</sequence>
<protein>
    <submittedName>
        <fullName evidence="2">Putative tail assembly protein</fullName>
    </submittedName>
</protein>
<dbReference type="EMBL" id="KR063281">
    <property type="protein sequence ID" value="AKJ72565.1"/>
    <property type="molecule type" value="Genomic_DNA"/>
</dbReference>
<evidence type="ECO:0000256" key="1">
    <source>
        <dbReference type="SAM" id="MobiDB-lite"/>
    </source>
</evidence>
<evidence type="ECO:0000313" key="3">
    <source>
        <dbReference type="Proteomes" id="UP000221359"/>
    </source>
</evidence>
<gene>
    <name evidence="2" type="ORF">GMA2_27</name>
</gene>
<reference evidence="2 3" key="1">
    <citation type="journal article" date="2015" name="PLoS ONE">
        <title>Lysis to Kill: Evaluation of the Lytic Abilities, and Genomics of Nine Bacteriophages Infective for Gordonia spp. and Their Potential Use in Activated Sludge Foam Biocontrol.</title>
        <authorList>
            <person name="Dyson Z.A."/>
            <person name="Tucci J."/>
            <person name="Seviour R.J."/>
            <person name="Petrovski S."/>
        </authorList>
    </citation>
    <scope>NUCLEOTIDE SEQUENCE [LARGE SCALE GENOMIC DNA]</scope>
</reference>